<dbReference type="Gene3D" id="1.25.10.10">
    <property type="entry name" value="Leucine-rich Repeat Variant"/>
    <property type="match status" value="1"/>
</dbReference>
<evidence type="ECO:0000259" key="1">
    <source>
        <dbReference type="Pfam" id="PF23500"/>
    </source>
</evidence>
<dbReference type="InterPro" id="IPR011042">
    <property type="entry name" value="6-blade_b-propeller_TolB-like"/>
</dbReference>
<dbReference type="InterPro" id="IPR016024">
    <property type="entry name" value="ARM-type_fold"/>
</dbReference>
<dbReference type="SUPFAM" id="SSF50952">
    <property type="entry name" value="Soluble quinoprotein glucose dehydrogenase"/>
    <property type="match status" value="1"/>
</dbReference>
<dbReference type="InterPro" id="IPR011989">
    <property type="entry name" value="ARM-like"/>
</dbReference>
<dbReference type="InterPro" id="IPR013428">
    <property type="entry name" value="Membrane-bound_put_N"/>
</dbReference>
<feature type="domain" description="DUF7133" evidence="1">
    <location>
        <begin position="69"/>
        <end position="406"/>
    </location>
</feature>
<evidence type="ECO:0000313" key="2">
    <source>
        <dbReference type="EMBL" id="QDV82613.1"/>
    </source>
</evidence>
<dbReference type="SUPFAM" id="SSF48371">
    <property type="entry name" value="ARM repeat"/>
    <property type="match status" value="1"/>
</dbReference>
<proteinExistence type="predicted"/>
<dbReference type="Pfam" id="PF23500">
    <property type="entry name" value="DUF7133"/>
    <property type="match status" value="1"/>
</dbReference>
<dbReference type="InterPro" id="IPR055557">
    <property type="entry name" value="DUF7133"/>
</dbReference>
<evidence type="ECO:0000313" key="3">
    <source>
        <dbReference type="Proteomes" id="UP000318081"/>
    </source>
</evidence>
<dbReference type="Proteomes" id="UP000318081">
    <property type="component" value="Chromosome"/>
</dbReference>
<sequence>MIITKTISSQQLKLDQPSGVSRRAHAPTTPLPGICLSLAILLCFPAAVTAQQLLPKQQHRTSDAPFLKPDEAVKKMSIPKGFDVSIYAAEPDLAEPIAFCFDDRGRLWVVENLNYRTRREHTDDKVSRIQILEDTNSDGVFDKKKTFADDLTFTSGIAVGFGGVYVGSPPNFSFIPDADGDDRPDGPPQVLLDGWGINDRHETLNSFIWGPDGWLYGCHGVFTQSRVGRPGESDSRRQFIDGGIWRFHPVTKKYEVFARGLSNPWGFDFDKHGQGFATCCVIPHLFHVVQGGVYTKQSRPHINPHIYDDIKTIRDHTHLSAHGGARFYLADAFPEEYHDRLFMCNIHEHCVLTDVMVPNGSSFIGKHGDDFLPTNDLAWVGFSVEIGPEGGVYILDWHDTDICGNAINFPQSGRVYRIMPEGAAPIDRPNLRSLSDSELIAMQWHANDWYVRQARVLLHARAAAGTLDRSNAKTQLVRMFHQADTSPKRLRALWAAHVTGSVTPEELTMLLDHGDPYVRAWTIQLLSEQTTVDAFFLADVESSQTGLDATVLRKFESMAEQDESPVVRLYLASAVQRLPYADRWPILQALAMHAEDATDNNLARMYWFALEPMVPEFPEQALALAVNGKLSNLQEFVARRLATGDVAEGSDPDWQRVVARVAPGFDVRNVGEGGIVHHKVFRNRSAMQTHPKDRNQPCRMIRDVKIPAGKTTSLQMRVSHHPHGDWQLRVLVGKDVLADQTISSSTVSQDEWLDVHVDLSKYAGSQIRLVLENRANDWHNEWAYWNEVKLVSQ</sequence>
<keyword evidence="3" id="KW-1185">Reference proteome</keyword>
<dbReference type="PANTHER" id="PTHR33546:SF1">
    <property type="entry name" value="LARGE, MULTIFUNCTIONAL SECRETED PROTEIN"/>
    <property type="match status" value="1"/>
</dbReference>
<dbReference type="Gene3D" id="2.120.10.30">
    <property type="entry name" value="TolB, C-terminal domain"/>
    <property type="match status" value="1"/>
</dbReference>
<protein>
    <recommendedName>
        <fullName evidence="1">DUF7133 domain-containing protein</fullName>
    </recommendedName>
</protein>
<dbReference type="RefSeq" id="WP_145208587.1">
    <property type="nucleotide sequence ID" value="NZ_CP036432.1"/>
</dbReference>
<reference evidence="2 3" key="1">
    <citation type="submission" date="2019-02" db="EMBL/GenBank/DDBJ databases">
        <title>Deep-cultivation of Planctomycetes and their phenomic and genomic characterization uncovers novel biology.</title>
        <authorList>
            <person name="Wiegand S."/>
            <person name="Jogler M."/>
            <person name="Boedeker C."/>
            <person name="Pinto D."/>
            <person name="Vollmers J."/>
            <person name="Rivas-Marin E."/>
            <person name="Kohn T."/>
            <person name="Peeters S.H."/>
            <person name="Heuer A."/>
            <person name="Rast P."/>
            <person name="Oberbeckmann S."/>
            <person name="Bunk B."/>
            <person name="Jeske O."/>
            <person name="Meyerdierks A."/>
            <person name="Storesund J.E."/>
            <person name="Kallscheuer N."/>
            <person name="Luecker S."/>
            <person name="Lage O.M."/>
            <person name="Pohl T."/>
            <person name="Merkel B.J."/>
            <person name="Hornburger P."/>
            <person name="Mueller R.-W."/>
            <person name="Bruemmer F."/>
            <person name="Labrenz M."/>
            <person name="Spormann A.M."/>
            <person name="Op den Camp H."/>
            <person name="Overmann J."/>
            <person name="Amann R."/>
            <person name="Jetten M.S.M."/>
            <person name="Mascher T."/>
            <person name="Medema M.H."/>
            <person name="Devos D.P."/>
            <person name="Kaster A.-K."/>
            <person name="Ovreas L."/>
            <person name="Rohde M."/>
            <person name="Galperin M.Y."/>
            <person name="Jogler C."/>
        </authorList>
    </citation>
    <scope>NUCLEOTIDE SEQUENCE [LARGE SCALE GENOMIC DNA]</scope>
    <source>
        <strain evidence="2 3">TBK1r</strain>
    </source>
</reference>
<organism evidence="2 3">
    <name type="scientific">Stieleria magnilauensis</name>
    <dbReference type="NCBI Taxonomy" id="2527963"/>
    <lineage>
        <taxon>Bacteria</taxon>
        <taxon>Pseudomonadati</taxon>
        <taxon>Planctomycetota</taxon>
        <taxon>Planctomycetia</taxon>
        <taxon>Pirellulales</taxon>
        <taxon>Pirellulaceae</taxon>
        <taxon>Stieleria</taxon>
    </lineage>
</organism>
<gene>
    <name evidence="2" type="ORF">TBK1r_15440</name>
</gene>
<dbReference type="InterPro" id="IPR011041">
    <property type="entry name" value="Quinoprot_gluc/sorb_DH_b-prop"/>
</dbReference>
<accession>A0ABX5XKV9</accession>
<dbReference type="PANTHER" id="PTHR33546">
    <property type="entry name" value="LARGE, MULTIFUNCTIONAL SECRETED PROTEIN-RELATED"/>
    <property type="match status" value="1"/>
</dbReference>
<name>A0ABX5XKV9_9BACT</name>
<dbReference type="NCBIfam" id="TIGR02604">
    <property type="entry name" value="Piru_Ver_Nterm"/>
    <property type="match status" value="1"/>
</dbReference>
<dbReference type="EMBL" id="CP036432">
    <property type="protein sequence ID" value="QDV82613.1"/>
    <property type="molecule type" value="Genomic_DNA"/>
</dbReference>